<evidence type="ECO:0000313" key="5">
    <source>
        <dbReference type="Proteomes" id="UP000198510"/>
    </source>
</evidence>
<feature type="coiled-coil region" evidence="1">
    <location>
        <begin position="472"/>
        <end position="530"/>
    </location>
</feature>
<name>A0A1G9EZ55_9BACT</name>
<dbReference type="InterPro" id="IPR003018">
    <property type="entry name" value="GAF"/>
</dbReference>
<proteinExistence type="predicted"/>
<keyword evidence="1" id="KW-0175">Coiled coil</keyword>
<dbReference type="Pfam" id="PF13185">
    <property type="entry name" value="GAF_2"/>
    <property type="match status" value="1"/>
</dbReference>
<dbReference type="InterPro" id="IPR029016">
    <property type="entry name" value="GAF-like_dom_sf"/>
</dbReference>
<feature type="domain" description="GAF" evidence="3">
    <location>
        <begin position="330"/>
        <end position="476"/>
    </location>
</feature>
<dbReference type="SMART" id="SM00065">
    <property type="entry name" value="GAF"/>
    <property type="match status" value="1"/>
</dbReference>
<dbReference type="Gene3D" id="3.30.450.40">
    <property type="match status" value="1"/>
</dbReference>
<evidence type="ECO:0000259" key="3">
    <source>
        <dbReference type="SMART" id="SM00065"/>
    </source>
</evidence>
<dbReference type="AlphaFoldDB" id="A0A1G9EZ55"/>
<keyword evidence="2" id="KW-0472">Membrane</keyword>
<keyword evidence="2" id="KW-1133">Transmembrane helix</keyword>
<dbReference type="EMBL" id="FNFO01000003">
    <property type="protein sequence ID" value="SDK81341.1"/>
    <property type="molecule type" value="Genomic_DNA"/>
</dbReference>
<dbReference type="SUPFAM" id="SSF55781">
    <property type="entry name" value="GAF domain-like"/>
    <property type="match status" value="1"/>
</dbReference>
<protein>
    <submittedName>
        <fullName evidence="4">Sensor domain CHASE3-containing protein</fullName>
    </submittedName>
</protein>
<evidence type="ECO:0000256" key="2">
    <source>
        <dbReference type="SAM" id="Phobius"/>
    </source>
</evidence>
<reference evidence="4 5" key="1">
    <citation type="submission" date="2016-10" db="EMBL/GenBank/DDBJ databases">
        <authorList>
            <person name="de Groot N.N."/>
        </authorList>
    </citation>
    <scope>NUCLEOTIDE SEQUENCE [LARGE SCALE GENOMIC DNA]</scope>
    <source>
        <strain evidence="4 5">DSM 25186</strain>
    </source>
</reference>
<evidence type="ECO:0000256" key="1">
    <source>
        <dbReference type="SAM" id="Coils"/>
    </source>
</evidence>
<dbReference type="RefSeq" id="WP_089681618.1">
    <property type="nucleotide sequence ID" value="NZ_FNFO01000003.1"/>
</dbReference>
<sequence>MKKITRFFQEKGIMVGIVTIAGLLLLNAVLTYQSRQGVLAYNEGRDRLRNIDKIVQNINTDVKNTDLGFRGFYIVPEDKFMIPYTHAVTSHKQNLDSLESLLRAQGYPHPEEARQVKQAISEYIATMGRMIEWKRQGNEEAILEVFQKDPGYDLYMSYTAFFKKVDLFLAESADLQEAHYKAGIKMLLIVQVLLIGLGLPILIWVVYRLNQVAQSRHKLFAELAQSNRQYIFSDGNTEATVQNEQSIINGIIGNLQTALQFIHSITNGNYQVEWSGLNASNQHLNQRNLAGELLQMRDQMQQVKAADERRLWATEGISKVSEITRLHQNEVKELSEKLLAFVVKYLGANQGGIFILSEDENDPHLRMTGCYAYDKKRILEQRIEIGSGMVGQAYLEGETVRLREVPQQYVNITSGLGEATPGYLLIVPLKFNEQVLGVIEVASFKELAEYQANFVEEIGEAIAAAVSMVRTKEQTQHLLEQMRGQTEQMSQQEEEMRQNMEELIATQEEMERKAKEYQEIIQQYETEREKA</sequence>
<keyword evidence="5" id="KW-1185">Reference proteome</keyword>
<keyword evidence="2" id="KW-0812">Transmembrane</keyword>
<dbReference type="Proteomes" id="UP000198510">
    <property type="component" value="Unassembled WGS sequence"/>
</dbReference>
<dbReference type="STRING" id="1075417.SAMN05421823_103625"/>
<evidence type="ECO:0000313" key="4">
    <source>
        <dbReference type="EMBL" id="SDK81341.1"/>
    </source>
</evidence>
<feature type="transmembrane region" description="Helical" evidence="2">
    <location>
        <begin position="12"/>
        <end position="32"/>
    </location>
</feature>
<dbReference type="Pfam" id="PF05227">
    <property type="entry name" value="CHASE3"/>
    <property type="match status" value="1"/>
</dbReference>
<organism evidence="4 5">
    <name type="scientific">Catalinimonas alkaloidigena</name>
    <dbReference type="NCBI Taxonomy" id="1075417"/>
    <lineage>
        <taxon>Bacteria</taxon>
        <taxon>Pseudomonadati</taxon>
        <taxon>Bacteroidota</taxon>
        <taxon>Cytophagia</taxon>
        <taxon>Cytophagales</taxon>
        <taxon>Catalimonadaceae</taxon>
        <taxon>Catalinimonas</taxon>
    </lineage>
</organism>
<feature type="transmembrane region" description="Helical" evidence="2">
    <location>
        <begin position="186"/>
        <end position="207"/>
    </location>
</feature>
<gene>
    <name evidence="4" type="ORF">SAMN05421823_103625</name>
</gene>
<dbReference type="OrthoDB" id="1109395at2"/>
<accession>A0A1G9EZ55</accession>
<dbReference type="InterPro" id="IPR007891">
    <property type="entry name" value="CHASE3"/>
</dbReference>